<reference evidence="17 18" key="1">
    <citation type="submission" date="2018-07" db="EMBL/GenBank/DDBJ databases">
        <title>Genomic Encyclopedia of Type Strains, Phase III (KMG-III): the genomes of soil and plant-associated and newly described type strains.</title>
        <authorList>
            <person name="Whitman W."/>
        </authorList>
    </citation>
    <scope>NUCLEOTIDE SEQUENCE [LARGE SCALE GENOMIC DNA]</scope>
    <source>
        <strain evidence="17 18">CECT 7506</strain>
    </source>
</reference>
<comment type="catalytic activity">
    <reaction evidence="1">
        <text>L-lysine = (3S)-3,6-diaminohexanoate</text>
        <dbReference type="Rhea" id="RHEA:19177"/>
        <dbReference type="ChEBI" id="CHEBI:32551"/>
        <dbReference type="ChEBI" id="CHEBI:57434"/>
        <dbReference type="EC" id="5.4.3.2"/>
    </reaction>
</comment>
<dbReference type="EC" id="5.4.3.2" evidence="5"/>
<dbReference type="GO" id="GO:0046872">
    <property type="term" value="F:metal ion binding"/>
    <property type="evidence" value="ECO:0007669"/>
    <property type="project" value="UniProtKB-KW"/>
</dbReference>
<keyword evidence="7" id="KW-0004">4Fe-4S</keyword>
<evidence type="ECO:0000256" key="8">
    <source>
        <dbReference type="ARBA" id="ARBA00022691"/>
    </source>
</evidence>
<evidence type="ECO:0000256" key="3">
    <source>
        <dbReference type="ARBA" id="ARBA00001966"/>
    </source>
</evidence>
<evidence type="ECO:0000256" key="11">
    <source>
        <dbReference type="ARBA" id="ARBA00023004"/>
    </source>
</evidence>
<evidence type="ECO:0000256" key="12">
    <source>
        <dbReference type="ARBA" id="ARBA00023014"/>
    </source>
</evidence>
<dbReference type="Proteomes" id="UP000252415">
    <property type="component" value="Unassembled WGS sequence"/>
</dbReference>
<keyword evidence="13" id="KW-0413">Isomerase</keyword>
<dbReference type="InterPro" id="IPR025895">
    <property type="entry name" value="LAM_C_dom"/>
</dbReference>
<protein>
    <recommendedName>
        <fullName evidence="6">L-lysine 2,3-aminomutase</fullName>
        <ecNumber evidence="5">5.4.3.2</ecNumber>
    </recommendedName>
</protein>
<dbReference type="SUPFAM" id="SSF102114">
    <property type="entry name" value="Radical SAM enzymes"/>
    <property type="match status" value="1"/>
</dbReference>
<comment type="cofactor">
    <cofactor evidence="2 14">
        <name>pyridoxal 5'-phosphate</name>
        <dbReference type="ChEBI" id="CHEBI:597326"/>
    </cofactor>
</comment>
<dbReference type="InterPro" id="IPR058240">
    <property type="entry name" value="rSAM_sf"/>
</dbReference>
<keyword evidence="9" id="KW-0479">Metal-binding</keyword>
<evidence type="ECO:0000256" key="1">
    <source>
        <dbReference type="ARBA" id="ARBA00000911"/>
    </source>
</evidence>
<evidence type="ECO:0000256" key="14">
    <source>
        <dbReference type="PIRSR" id="PIRSR603739-50"/>
    </source>
</evidence>
<organism evidence="17 18">
    <name type="scientific">Paenibacillus prosopidis</name>
    <dbReference type="NCBI Taxonomy" id="630520"/>
    <lineage>
        <taxon>Bacteria</taxon>
        <taxon>Bacillati</taxon>
        <taxon>Bacillota</taxon>
        <taxon>Bacilli</taxon>
        <taxon>Bacillales</taxon>
        <taxon>Paenibacillaceae</taxon>
        <taxon>Paenibacillus</taxon>
    </lineage>
</organism>
<dbReference type="SFLD" id="SFLDS00029">
    <property type="entry name" value="Radical_SAM"/>
    <property type="match status" value="1"/>
</dbReference>
<dbReference type="EMBL" id="QPJD01000001">
    <property type="protein sequence ID" value="RCW51934.1"/>
    <property type="molecule type" value="Genomic_DNA"/>
</dbReference>
<feature type="region of interest" description="Disordered" evidence="15">
    <location>
        <begin position="437"/>
        <end position="481"/>
    </location>
</feature>
<dbReference type="Pfam" id="PF04055">
    <property type="entry name" value="Radical_SAM"/>
    <property type="match status" value="1"/>
</dbReference>
<dbReference type="OrthoDB" id="9768064at2"/>
<comment type="similarity">
    <text evidence="4">Belongs to the radical SAM superfamily. KamA family.</text>
</comment>
<dbReference type="CDD" id="cd01335">
    <property type="entry name" value="Radical_SAM"/>
    <property type="match status" value="1"/>
</dbReference>
<evidence type="ECO:0000313" key="17">
    <source>
        <dbReference type="EMBL" id="RCW51934.1"/>
    </source>
</evidence>
<evidence type="ECO:0000256" key="15">
    <source>
        <dbReference type="SAM" id="MobiDB-lite"/>
    </source>
</evidence>
<sequence length="481" mass="54969">MTDLNAETPLVPLSSKRHWKEVALWKDVTDEQWNDWLWQLTHTIRTLDDLKKVVQLAPDEEEGVRISTQTIPLNITPYYASLMHPDDPRCPIRMQSVPISAELLKTKYDLEDPLYEDEDSPTPGLTHRYPDRVLFLVTNQCSMYCRYCTRRRFSGQVGMGVPKKQLDDAIAYIRNTPEVRDVLLSGGDGLLINDNILEYILKNLRAIPHVEIIRIGTRAPVVFPQRITENLCAILRKYHPVWLNTHFNHPLEITSEARKACEMLADAGVPLGNQAVILAGINDSTVIMKKLMHEMVKIRVRPYYIYQCDLSEGIGHFRAPVSKGLEIIEALRGHTSGYAVPTFVVDAPGGGGKIALQPNYLISQSQDKVILRNYEGVIVGYPEPQNYKPGRADEYFNEIYGLKKPAESTGVIALMKDEKFNLVPENLRRIGRRKLYEESPEHASLKDRRQKRDEMKQKLMKAGDKKEKEKENAQTKDDLPQ</sequence>
<dbReference type="PROSITE" id="PS51918">
    <property type="entry name" value="RADICAL_SAM"/>
    <property type="match status" value="1"/>
</dbReference>
<dbReference type="Gene3D" id="6.20.120.40">
    <property type="match status" value="1"/>
</dbReference>
<dbReference type="PANTHER" id="PTHR30538">
    <property type="entry name" value="LYSINE 2,3-AMINOMUTASE-RELATED"/>
    <property type="match status" value="1"/>
</dbReference>
<feature type="domain" description="Radical SAM core" evidence="16">
    <location>
        <begin position="127"/>
        <end position="339"/>
    </location>
</feature>
<gene>
    <name evidence="17" type="ORF">DFP97_101279</name>
</gene>
<dbReference type="InterPro" id="IPR013785">
    <property type="entry name" value="Aldolase_TIM"/>
</dbReference>
<evidence type="ECO:0000256" key="7">
    <source>
        <dbReference type="ARBA" id="ARBA00022485"/>
    </source>
</evidence>
<evidence type="ECO:0000256" key="2">
    <source>
        <dbReference type="ARBA" id="ARBA00001933"/>
    </source>
</evidence>
<evidence type="ECO:0000256" key="13">
    <source>
        <dbReference type="ARBA" id="ARBA00023235"/>
    </source>
</evidence>
<dbReference type="RefSeq" id="WP_114378171.1">
    <property type="nucleotide sequence ID" value="NZ_QPJD01000001.1"/>
</dbReference>
<keyword evidence="10 14" id="KW-0663">Pyridoxal phosphate</keyword>
<keyword evidence="18" id="KW-1185">Reference proteome</keyword>
<evidence type="ECO:0000256" key="10">
    <source>
        <dbReference type="ARBA" id="ARBA00022898"/>
    </source>
</evidence>
<feature type="modified residue" description="N6-(pyridoxal phosphate)lysine" evidence="14">
    <location>
        <position position="353"/>
    </location>
</feature>
<keyword evidence="12" id="KW-0411">Iron-sulfur</keyword>
<evidence type="ECO:0000256" key="4">
    <source>
        <dbReference type="ARBA" id="ARBA00008703"/>
    </source>
</evidence>
<evidence type="ECO:0000256" key="6">
    <source>
        <dbReference type="ARBA" id="ARBA00022363"/>
    </source>
</evidence>
<dbReference type="NCBIfam" id="TIGR00238">
    <property type="entry name" value="KamA family radical SAM protein"/>
    <property type="match status" value="1"/>
</dbReference>
<dbReference type="Pfam" id="PF12544">
    <property type="entry name" value="LAM_C"/>
    <property type="match status" value="1"/>
</dbReference>
<dbReference type="InterPro" id="IPR022459">
    <property type="entry name" value="Lysine_aminomutase"/>
</dbReference>
<accession>A0A368WDZ0</accession>
<dbReference type="InterPro" id="IPR003739">
    <property type="entry name" value="Lys_aminomutase/Glu_NH3_mut"/>
</dbReference>
<dbReference type="GO" id="GO:0051539">
    <property type="term" value="F:4 iron, 4 sulfur cluster binding"/>
    <property type="evidence" value="ECO:0007669"/>
    <property type="project" value="UniProtKB-KW"/>
</dbReference>
<keyword evidence="11" id="KW-0408">Iron</keyword>
<evidence type="ECO:0000256" key="9">
    <source>
        <dbReference type="ARBA" id="ARBA00022723"/>
    </source>
</evidence>
<name>A0A368WDZ0_9BACL</name>
<dbReference type="AlphaFoldDB" id="A0A368WDZ0"/>
<evidence type="ECO:0000256" key="5">
    <source>
        <dbReference type="ARBA" id="ARBA00012144"/>
    </source>
</evidence>
<comment type="caution">
    <text evidence="17">The sequence shown here is derived from an EMBL/GenBank/DDBJ whole genome shotgun (WGS) entry which is preliminary data.</text>
</comment>
<dbReference type="GO" id="GO:0050066">
    <property type="term" value="F:L-lysine 2,3-aminomutase activity"/>
    <property type="evidence" value="ECO:0007669"/>
    <property type="project" value="UniProtKB-EC"/>
</dbReference>
<dbReference type="Gene3D" id="6.10.140.1170">
    <property type="match status" value="1"/>
</dbReference>
<comment type="cofactor">
    <cofactor evidence="3">
        <name>[4Fe-4S] cluster</name>
        <dbReference type="ChEBI" id="CHEBI:49883"/>
    </cofactor>
</comment>
<dbReference type="SFLD" id="SFLDF00283">
    <property type="entry name" value="L-lysine_2_3-aminomutase_(LAM"/>
    <property type="match status" value="1"/>
</dbReference>
<dbReference type="FunFam" id="3.20.20.70:FF:000095">
    <property type="entry name" value="Lysine 2,3-aminomutase"/>
    <property type="match status" value="1"/>
</dbReference>
<dbReference type="InterPro" id="IPR007197">
    <property type="entry name" value="rSAM"/>
</dbReference>
<proteinExistence type="inferred from homology"/>
<evidence type="ECO:0000259" key="16">
    <source>
        <dbReference type="PROSITE" id="PS51918"/>
    </source>
</evidence>
<dbReference type="PANTHER" id="PTHR30538:SF1">
    <property type="entry name" value="L-LYSINE 2,3-AMINOMUTASE"/>
    <property type="match status" value="1"/>
</dbReference>
<keyword evidence="8" id="KW-0949">S-adenosyl-L-methionine</keyword>
<dbReference type="Gene3D" id="3.20.20.70">
    <property type="entry name" value="Aldolase class I"/>
    <property type="match status" value="1"/>
</dbReference>
<dbReference type="NCBIfam" id="TIGR03820">
    <property type="entry name" value="lys_2_3_AblA"/>
    <property type="match status" value="1"/>
</dbReference>
<evidence type="ECO:0000313" key="18">
    <source>
        <dbReference type="Proteomes" id="UP000252415"/>
    </source>
</evidence>
<dbReference type="SFLD" id="SFLDG01070">
    <property type="entry name" value="PLP-dependent"/>
    <property type="match status" value="1"/>
</dbReference>